<dbReference type="RefSeq" id="WP_147025146.1">
    <property type="nucleotide sequence ID" value="NZ_BJZU01000021.1"/>
</dbReference>
<dbReference type="Proteomes" id="UP000321960">
    <property type="component" value="Unassembled WGS sequence"/>
</dbReference>
<proteinExistence type="predicted"/>
<reference evidence="4" key="2">
    <citation type="journal article" date="2019" name="Int. J. Syst. Evol. Microbiol.">
        <title>The Global Catalogue of Microorganisms (GCM) 10K type strain sequencing project: providing services to taxonomists for standard genome sequencing and annotation.</title>
        <authorList>
            <consortium name="The Broad Institute Genomics Platform"/>
            <consortium name="The Broad Institute Genome Sequencing Center for Infectious Disease"/>
            <person name="Wu L."/>
            <person name="Ma J."/>
        </authorList>
    </citation>
    <scope>NUCLEOTIDE SEQUENCE [LARGE SCALE GENOMIC DNA]</scope>
    <source>
        <strain evidence="4">NBRC 107715</strain>
    </source>
</reference>
<dbReference type="EMBL" id="BSPK01000021">
    <property type="protein sequence ID" value="GLS63363.1"/>
    <property type="molecule type" value="Genomic_DNA"/>
</dbReference>
<reference evidence="2" key="1">
    <citation type="journal article" date="2014" name="Int. J. Syst. Evol. Microbiol.">
        <title>Complete genome of a new Firmicutes species belonging to the dominant human colonic microbiota ('Ruminococcus bicirculans') reveals two chromosomes and a selective capacity to utilize plant glucans.</title>
        <authorList>
            <consortium name="NISC Comparative Sequencing Program"/>
            <person name="Wegmann U."/>
            <person name="Louis P."/>
            <person name="Goesmann A."/>
            <person name="Henrissat B."/>
            <person name="Duncan S.H."/>
            <person name="Flint H.J."/>
        </authorList>
    </citation>
    <scope>NUCLEOTIDE SEQUENCE</scope>
    <source>
        <strain evidence="2">NBRC 107715</strain>
    </source>
</reference>
<evidence type="ECO:0000313" key="4">
    <source>
        <dbReference type="Proteomes" id="UP001156856"/>
    </source>
</evidence>
<dbReference type="Proteomes" id="UP001156856">
    <property type="component" value="Unassembled WGS sequence"/>
</dbReference>
<accession>A0A512J0G7</accession>
<sequence length="87" mass="9724">MEQLAQPVRALRHFAAEARAGAILEAEAVVDAYVSDFHQVGDKVIALDILLRDLARLRLRAPELDAFLDAVEGHIDDLHRELARRLS</sequence>
<evidence type="ECO:0000313" key="3">
    <source>
        <dbReference type="Proteomes" id="UP000321960"/>
    </source>
</evidence>
<organism evidence="1 3">
    <name type="scientific">Methylobacterium oxalidis</name>
    <dbReference type="NCBI Taxonomy" id="944322"/>
    <lineage>
        <taxon>Bacteria</taxon>
        <taxon>Pseudomonadati</taxon>
        <taxon>Pseudomonadota</taxon>
        <taxon>Alphaproteobacteria</taxon>
        <taxon>Hyphomicrobiales</taxon>
        <taxon>Methylobacteriaceae</taxon>
        <taxon>Methylobacterium</taxon>
    </lineage>
</organism>
<dbReference type="AlphaFoldDB" id="A0A512J0G7"/>
<evidence type="ECO:0000313" key="1">
    <source>
        <dbReference type="EMBL" id="GEP03432.1"/>
    </source>
</evidence>
<reference evidence="1 3" key="3">
    <citation type="submission" date="2019-07" db="EMBL/GenBank/DDBJ databases">
        <title>Whole genome shotgun sequence of Methylobacterium oxalidis NBRC 107715.</title>
        <authorList>
            <person name="Hosoyama A."/>
            <person name="Uohara A."/>
            <person name="Ohji S."/>
            <person name="Ichikawa N."/>
        </authorList>
    </citation>
    <scope>NUCLEOTIDE SEQUENCE [LARGE SCALE GENOMIC DNA]</scope>
    <source>
        <strain evidence="1 3">NBRC 107715</strain>
    </source>
</reference>
<comment type="caution">
    <text evidence="1">The sequence shown here is derived from an EMBL/GenBank/DDBJ whole genome shotgun (WGS) entry which is preliminary data.</text>
</comment>
<protein>
    <submittedName>
        <fullName evidence="1">Uncharacterized protein</fullName>
    </submittedName>
</protein>
<reference evidence="2" key="4">
    <citation type="submission" date="2023-01" db="EMBL/GenBank/DDBJ databases">
        <title>Draft genome sequence of Methylobacterium oxalidis strain NBRC 107715.</title>
        <authorList>
            <person name="Sun Q."/>
            <person name="Mori K."/>
        </authorList>
    </citation>
    <scope>NUCLEOTIDE SEQUENCE</scope>
    <source>
        <strain evidence="2">NBRC 107715</strain>
    </source>
</reference>
<evidence type="ECO:0000313" key="2">
    <source>
        <dbReference type="EMBL" id="GLS63363.1"/>
    </source>
</evidence>
<keyword evidence="4" id="KW-1185">Reference proteome</keyword>
<dbReference type="EMBL" id="BJZU01000021">
    <property type="protein sequence ID" value="GEP03432.1"/>
    <property type="molecule type" value="Genomic_DNA"/>
</dbReference>
<name>A0A512J0G7_9HYPH</name>
<gene>
    <name evidence="2" type="ORF">GCM10007888_17440</name>
    <name evidence="1" type="ORF">MOX02_14700</name>
</gene>